<sequence length="281" mass="31235">MSIAHVLCLCLMAFRSPVRDQAWNHNARSNLRRWETNFDHTRSKIPKEEPRQLPRSADSSFNSDMGQEESGSDYQPSSPLSESAAEQGRRVSTRSQPTGCAPSDGRQRSESPDSSGSDTNQAGQKRRISQVTSSPSSRQEARIDRSNQTQRHNAQYCTQRCLLGLKTGGTLDDDCPNLTLHRQDQDHPKHPINAEDLVLLLKNQLGKDLDRNCTPFRTCGSYGAPFKLTCAAYGYTVVGTGTTSRLWKFPAKLRFTRSLGKPKGPQYLFSSVESFGGNVLP</sequence>
<dbReference type="OrthoDB" id="2156052at2759"/>
<reference evidence="4" key="1">
    <citation type="journal article" date="2017" name="Nat. Microbiol.">
        <title>Global analysis of biosynthetic gene clusters reveals vast potential of secondary metabolite production in Penicillium species.</title>
        <authorList>
            <person name="Nielsen J.C."/>
            <person name="Grijseels S."/>
            <person name="Prigent S."/>
            <person name="Ji B."/>
            <person name="Dainat J."/>
            <person name="Nielsen K.F."/>
            <person name="Frisvad J.C."/>
            <person name="Workman M."/>
            <person name="Nielsen J."/>
        </authorList>
    </citation>
    <scope>NUCLEOTIDE SEQUENCE [LARGE SCALE GENOMIC DNA]</scope>
    <source>
        <strain evidence="4">IBT 14082</strain>
    </source>
</reference>
<feature type="compositionally biased region" description="Polar residues" evidence="1">
    <location>
        <begin position="112"/>
        <end position="138"/>
    </location>
</feature>
<keyword evidence="4" id="KW-1185">Reference proteome</keyword>
<evidence type="ECO:0000256" key="2">
    <source>
        <dbReference type="SAM" id="SignalP"/>
    </source>
</evidence>
<accession>A0A1V6TB19</accession>
<keyword evidence="2" id="KW-0732">Signal</keyword>
<gene>
    <name evidence="3" type="ORF">PENFLA_c011G06274</name>
</gene>
<comment type="caution">
    <text evidence="3">The sequence shown here is derived from an EMBL/GenBank/DDBJ whole genome shotgun (WGS) entry which is preliminary data.</text>
</comment>
<feature type="compositionally biased region" description="Polar residues" evidence="1">
    <location>
        <begin position="72"/>
        <end position="81"/>
    </location>
</feature>
<evidence type="ECO:0000313" key="4">
    <source>
        <dbReference type="Proteomes" id="UP000191342"/>
    </source>
</evidence>
<evidence type="ECO:0000313" key="3">
    <source>
        <dbReference type="EMBL" id="OQE23336.1"/>
    </source>
</evidence>
<name>A0A1V6TB19_9EURO</name>
<feature type="chain" id="PRO_5012302969" evidence="2">
    <location>
        <begin position="21"/>
        <end position="281"/>
    </location>
</feature>
<dbReference type="AlphaFoldDB" id="A0A1V6TB19"/>
<feature type="region of interest" description="Disordered" evidence="1">
    <location>
        <begin position="41"/>
        <end position="151"/>
    </location>
</feature>
<organism evidence="3 4">
    <name type="scientific">Penicillium flavigenum</name>
    <dbReference type="NCBI Taxonomy" id="254877"/>
    <lineage>
        <taxon>Eukaryota</taxon>
        <taxon>Fungi</taxon>
        <taxon>Dikarya</taxon>
        <taxon>Ascomycota</taxon>
        <taxon>Pezizomycotina</taxon>
        <taxon>Eurotiomycetes</taxon>
        <taxon>Eurotiomycetidae</taxon>
        <taxon>Eurotiales</taxon>
        <taxon>Aspergillaceae</taxon>
        <taxon>Penicillium</taxon>
    </lineage>
</organism>
<dbReference type="EMBL" id="MLQL01000011">
    <property type="protein sequence ID" value="OQE23336.1"/>
    <property type="molecule type" value="Genomic_DNA"/>
</dbReference>
<dbReference type="Proteomes" id="UP000191342">
    <property type="component" value="Unassembled WGS sequence"/>
</dbReference>
<feature type="compositionally biased region" description="Basic and acidic residues" evidence="1">
    <location>
        <begin position="41"/>
        <end position="52"/>
    </location>
</feature>
<protein>
    <submittedName>
        <fullName evidence="3">Uncharacterized protein</fullName>
    </submittedName>
</protein>
<feature type="signal peptide" evidence="2">
    <location>
        <begin position="1"/>
        <end position="20"/>
    </location>
</feature>
<dbReference type="STRING" id="254877.A0A1V6TB19"/>
<evidence type="ECO:0000256" key="1">
    <source>
        <dbReference type="SAM" id="MobiDB-lite"/>
    </source>
</evidence>
<proteinExistence type="predicted"/>